<reference evidence="2 3" key="1">
    <citation type="submission" date="2019-05" db="EMBL/GenBank/DDBJ databases">
        <title>Another draft genome of Portunus trituberculatus and its Hox gene families provides insights of decapod evolution.</title>
        <authorList>
            <person name="Jeong J.-H."/>
            <person name="Song I."/>
            <person name="Kim S."/>
            <person name="Choi T."/>
            <person name="Kim D."/>
            <person name="Ryu S."/>
            <person name="Kim W."/>
        </authorList>
    </citation>
    <scope>NUCLEOTIDE SEQUENCE [LARGE SCALE GENOMIC DNA]</scope>
    <source>
        <tissue evidence="2">Muscle</tissue>
    </source>
</reference>
<gene>
    <name evidence="2" type="ORF">E2C01_044466</name>
</gene>
<feature type="region of interest" description="Disordered" evidence="1">
    <location>
        <begin position="48"/>
        <end position="69"/>
    </location>
</feature>
<sequence>MLRAGNTRGTPYAPFGGSERHCELAKAKETPTERLLARQTCISTPPLPEVAPLPQWPPRQQGGSRRHLQDGEVSRGGVMARGQVALVVVGSWVVVGRGSWRAGGGVRCGALGLGPVSCGACDDEIFIVVAPVCRCGGCSNLWPPSAPR</sequence>
<keyword evidence="3" id="KW-1185">Reference proteome</keyword>
<organism evidence="2 3">
    <name type="scientific">Portunus trituberculatus</name>
    <name type="common">Swimming crab</name>
    <name type="synonym">Neptunus trituberculatus</name>
    <dbReference type="NCBI Taxonomy" id="210409"/>
    <lineage>
        <taxon>Eukaryota</taxon>
        <taxon>Metazoa</taxon>
        <taxon>Ecdysozoa</taxon>
        <taxon>Arthropoda</taxon>
        <taxon>Crustacea</taxon>
        <taxon>Multicrustacea</taxon>
        <taxon>Malacostraca</taxon>
        <taxon>Eumalacostraca</taxon>
        <taxon>Eucarida</taxon>
        <taxon>Decapoda</taxon>
        <taxon>Pleocyemata</taxon>
        <taxon>Brachyura</taxon>
        <taxon>Eubrachyura</taxon>
        <taxon>Portunoidea</taxon>
        <taxon>Portunidae</taxon>
        <taxon>Portuninae</taxon>
        <taxon>Portunus</taxon>
    </lineage>
</organism>
<proteinExistence type="predicted"/>
<dbReference type="Proteomes" id="UP000324222">
    <property type="component" value="Unassembled WGS sequence"/>
</dbReference>
<protein>
    <submittedName>
        <fullName evidence="2">Uncharacterized protein</fullName>
    </submittedName>
</protein>
<dbReference type="EMBL" id="VSRR010009633">
    <property type="protein sequence ID" value="MPC50637.1"/>
    <property type="molecule type" value="Genomic_DNA"/>
</dbReference>
<evidence type="ECO:0000313" key="3">
    <source>
        <dbReference type="Proteomes" id="UP000324222"/>
    </source>
</evidence>
<feature type="compositionally biased region" description="Pro residues" evidence="1">
    <location>
        <begin position="48"/>
        <end position="57"/>
    </location>
</feature>
<accession>A0A5B7FZ40</accession>
<evidence type="ECO:0000313" key="2">
    <source>
        <dbReference type="EMBL" id="MPC50637.1"/>
    </source>
</evidence>
<dbReference type="AlphaFoldDB" id="A0A5B7FZ40"/>
<evidence type="ECO:0000256" key="1">
    <source>
        <dbReference type="SAM" id="MobiDB-lite"/>
    </source>
</evidence>
<name>A0A5B7FZ40_PORTR</name>
<comment type="caution">
    <text evidence="2">The sequence shown here is derived from an EMBL/GenBank/DDBJ whole genome shotgun (WGS) entry which is preliminary data.</text>
</comment>